<proteinExistence type="predicted"/>
<dbReference type="OrthoDB" id="4274005at2"/>
<dbReference type="GeneID" id="97435910"/>
<protein>
    <submittedName>
        <fullName evidence="1">Uncharacterized protein</fullName>
    </submittedName>
</protein>
<evidence type="ECO:0000313" key="1">
    <source>
        <dbReference type="EMBL" id="KUL50596.1"/>
    </source>
</evidence>
<gene>
    <name evidence="1" type="ORF">ADL28_25335</name>
</gene>
<dbReference type="AlphaFoldDB" id="A0A0X3W3N4"/>
<name>A0A0X3W3N4_STRVO</name>
<dbReference type="Proteomes" id="UP000053413">
    <property type="component" value="Unassembled WGS sequence"/>
</dbReference>
<reference evidence="2" key="1">
    <citation type="submission" date="2015-10" db="EMBL/GenBank/DDBJ databases">
        <authorList>
            <person name="Ju K.-S."/>
            <person name="Doroghazi J.R."/>
            <person name="Metcalf W.W."/>
        </authorList>
    </citation>
    <scope>NUCLEOTIDE SEQUENCE [LARGE SCALE GENOMIC DNA]</scope>
    <source>
        <strain evidence="2">NRRL F-8817</strain>
    </source>
</reference>
<dbReference type="EMBL" id="LLZJ01000343">
    <property type="protein sequence ID" value="KUL50596.1"/>
    <property type="molecule type" value="Genomic_DNA"/>
</dbReference>
<sequence>MTDEDRFENEILSMTTAHPGWTVRVQVKAHKPGTSERWVEEEDVFPVVGWAVVACRYRDGSVSNKVEPVFLTGAGQLEHESLYRWQYSELEPQAGQPRITVSFDVRAPSAA</sequence>
<accession>A0A0X3W3N4</accession>
<evidence type="ECO:0000313" key="2">
    <source>
        <dbReference type="Proteomes" id="UP000053413"/>
    </source>
</evidence>
<organism evidence="1 2">
    <name type="scientific">Streptomyces violaceusniger</name>
    <dbReference type="NCBI Taxonomy" id="68280"/>
    <lineage>
        <taxon>Bacteria</taxon>
        <taxon>Bacillati</taxon>
        <taxon>Actinomycetota</taxon>
        <taxon>Actinomycetes</taxon>
        <taxon>Kitasatosporales</taxon>
        <taxon>Streptomycetaceae</taxon>
        <taxon>Streptomyces</taxon>
        <taxon>Streptomyces violaceusniger group</taxon>
    </lineage>
</organism>
<comment type="caution">
    <text evidence="1">The sequence shown here is derived from an EMBL/GenBank/DDBJ whole genome shotgun (WGS) entry which is preliminary data.</text>
</comment>
<dbReference type="RefSeq" id="WP_059146048.1">
    <property type="nucleotide sequence ID" value="NZ_LLZJ01000343.1"/>
</dbReference>